<evidence type="ECO:0000313" key="16">
    <source>
        <dbReference type="EMBL" id="TDP94072.1"/>
    </source>
</evidence>
<accession>A0A4R6S385</accession>
<dbReference type="PANTHER" id="PTHR42802">
    <property type="entry name" value="MONOOXYGENASE"/>
    <property type="match status" value="1"/>
</dbReference>
<dbReference type="Gene3D" id="3.50.50.60">
    <property type="entry name" value="FAD/NAD(P)-binding domain"/>
    <property type="match status" value="1"/>
</dbReference>
<dbReference type="PANTHER" id="PTHR42802:SF1">
    <property type="entry name" value="L-ORNITHINE N(5)-MONOOXYGENASE"/>
    <property type="match status" value="1"/>
</dbReference>
<comment type="cofactor">
    <cofactor evidence="1">
        <name>FAD</name>
        <dbReference type="ChEBI" id="CHEBI:57692"/>
    </cofactor>
</comment>
<evidence type="ECO:0000256" key="5">
    <source>
        <dbReference type="ARBA" id="ARBA00016406"/>
    </source>
</evidence>
<dbReference type="RefSeq" id="WP_133853036.1">
    <property type="nucleotide sequence ID" value="NZ_SNXZ01000006.1"/>
</dbReference>
<keyword evidence="17" id="KW-1185">Reference proteome</keyword>
<evidence type="ECO:0000256" key="15">
    <source>
        <dbReference type="ARBA" id="ARBA00048407"/>
    </source>
</evidence>
<dbReference type="SUPFAM" id="SSF51905">
    <property type="entry name" value="FAD/NAD(P)-binding domain"/>
    <property type="match status" value="2"/>
</dbReference>
<evidence type="ECO:0000256" key="2">
    <source>
        <dbReference type="ARBA" id="ARBA00004924"/>
    </source>
</evidence>
<dbReference type="OrthoDB" id="7527071at2"/>
<dbReference type="InterPro" id="IPR036188">
    <property type="entry name" value="FAD/NAD-bd_sf"/>
</dbReference>
<organism evidence="16 17">
    <name type="scientific">Labedaea rhizosphaerae</name>
    <dbReference type="NCBI Taxonomy" id="598644"/>
    <lineage>
        <taxon>Bacteria</taxon>
        <taxon>Bacillati</taxon>
        <taxon>Actinomycetota</taxon>
        <taxon>Actinomycetes</taxon>
        <taxon>Pseudonocardiales</taxon>
        <taxon>Pseudonocardiaceae</taxon>
        <taxon>Labedaea</taxon>
    </lineage>
</organism>
<evidence type="ECO:0000256" key="9">
    <source>
        <dbReference type="ARBA" id="ARBA00023002"/>
    </source>
</evidence>
<protein>
    <recommendedName>
        <fullName evidence="5">L-lysine N6-monooxygenase MbtG</fullName>
        <ecNumber evidence="4">1.14.13.59</ecNumber>
    </recommendedName>
    <alternativeName>
        <fullName evidence="14">Lysine 6-N-hydroxylase</fullName>
    </alternativeName>
    <alternativeName>
        <fullName evidence="13">Lysine N6-hydroxylase</fullName>
    </alternativeName>
    <alternativeName>
        <fullName evidence="11">Lysine-N-oxygenase</fullName>
    </alternativeName>
    <alternativeName>
        <fullName evidence="12">Mycobactin synthase protein G</fullName>
    </alternativeName>
</protein>
<evidence type="ECO:0000256" key="11">
    <source>
        <dbReference type="ARBA" id="ARBA00029939"/>
    </source>
</evidence>
<evidence type="ECO:0000256" key="3">
    <source>
        <dbReference type="ARBA" id="ARBA00007588"/>
    </source>
</evidence>
<evidence type="ECO:0000256" key="6">
    <source>
        <dbReference type="ARBA" id="ARBA00022630"/>
    </source>
</evidence>
<keyword evidence="8" id="KW-0521">NADP</keyword>
<keyword evidence="10" id="KW-0503">Monooxygenase</keyword>
<gene>
    <name evidence="16" type="ORF">EV186_106466</name>
</gene>
<comment type="pathway">
    <text evidence="2">Siderophore biosynthesis.</text>
</comment>
<evidence type="ECO:0000256" key="7">
    <source>
        <dbReference type="ARBA" id="ARBA00022827"/>
    </source>
</evidence>
<proteinExistence type="inferred from homology"/>
<evidence type="ECO:0000256" key="4">
    <source>
        <dbReference type="ARBA" id="ARBA00013076"/>
    </source>
</evidence>
<keyword evidence="6" id="KW-0285">Flavoprotein</keyword>
<comment type="similarity">
    <text evidence="3">Belongs to the lysine N(6)-hydroxylase/L-ornithine N(5)-oxygenase family.</text>
</comment>
<comment type="catalytic activity">
    <reaction evidence="15">
        <text>L-lysine + NADPH + O2 = N(6)-hydroxy-L-lysine + NADP(+) + H2O</text>
        <dbReference type="Rhea" id="RHEA:23228"/>
        <dbReference type="ChEBI" id="CHEBI:15377"/>
        <dbReference type="ChEBI" id="CHEBI:15379"/>
        <dbReference type="ChEBI" id="CHEBI:32551"/>
        <dbReference type="ChEBI" id="CHEBI:57783"/>
        <dbReference type="ChEBI" id="CHEBI:57820"/>
        <dbReference type="ChEBI" id="CHEBI:58349"/>
        <dbReference type="EC" id="1.14.13.59"/>
    </reaction>
</comment>
<evidence type="ECO:0000256" key="14">
    <source>
        <dbReference type="ARBA" id="ARBA00032738"/>
    </source>
</evidence>
<evidence type="ECO:0000313" key="17">
    <source>
        <dbReference type="Proteomes" id="UP000295444"/>
    </source>
</evidence>
<dbReference type="PRINTS" id="PR00368">
    <property type="entry name" value="FADPNR"/>
</dbReference>
<dbReference type="AlphaFoldDB" id="A0A4R6S385"/>
<evidence type="ECO:0000256" key="8">
    <source>
        <dbReference type="ARBA" id="ARBA00022857"/>
    </source>
</evidence>
<keyword evidence="9" id="KW-0560">Oxidoreductase</keyword>
<evidence type="ECO:0000256" key="10">
    <source>
        <dbReference type="ARBA" id="ARBA00023033"/>
    </source>
</evidence>
<evidence type="ECO:0000256" key="13">
    <source>
        <dbReference type="ARBA" id="ARBA00032493"/>
    </source>
</evidence>
<dbReference type="EMBL" id="SNXZ01000006">
    <property type="protein sequence ID" value="TDP94072.1"/>
    <property type="molecule type" value="Genomic_DNA"/>
</dbReference>
<dbReference type="Proteomes" id="UP000295444">
    <property type="component" value="Unassembled WGS sequence"/>
</dbReference>
<name>A0A4R6S385_LABRH</name>
<reference evidence="16 17" key="1">
    <citation type="submission" date="2019-03" db="EMBL/GenBank/DDBJ databases">
        <title>Genomic Encyclopedia of Type Strains, Phase IV (KMG-IV): sequencing the most valuable type-strain genomes for metagenomic binning, comparative biology and taxonomic classification.</title>
        <authorList>
            <person name="Goeker M."/>
        </authorList>
    </citation>
    <scope>NUCLEOTIDE SEQUENCE [LARGE SCALE GENOMIC DNA]</scope>
    <source>
        <strain evidence="16 17">DSM 45361</strain>
    </source>
</reference>
<dbReference type="InterPro" id="IPR025700">
    <property type="entry name" value="Lys/Orn_oxygenase"/>
</dbReference>
<comment type="caution">
    <text evidence="16">The sequence shown here is derived from an EMBL/GenBank/DDBJ whole genome shotgun (WGS) entry which is preliminary data.</text>
</comment>
<sequence length="428" mass="47109">MIEETDTPYYHVVGVGAGPANLSLAALFQSGLSGSGEQLALFDKQPGPSWHNQLLHPGVRMQTSWLKDLVSMVDPTHPLSFANYLVTTGRMYALMNAQFDFMPRKEYVRYLAWAAAQLPNINYGVAVDKISFGEGGFTVYSDGVAKARSEHLVIGIGSAPVVPPALAGLPDDRAFIADELTQRLPSINADLDAPMAVVGGGQTGLEATLTLLNAGFTNIKWFGRRLWFETIDDSPTANDVYRPAHLRALQRMSPVTRRQVIERLNPTGDALTPGAMRGLYQANYDAMLELDRFPIGLYPARDVVSTGIDDDGNVVLRCQTPEKREEYTAKHIVIATGRANVDVPFDDDLRERVETTEDGELAIDSDYSVRWKGMNGNKIFALNRARLNHGLTDANLTLLPVRAAAVLNSMFGREMYHIQDDLCPVNWG</sequence>
<evidence type="ECO:0000256" key="1">
    <source>
        <dbReference type="ARBA" id="ARBA00001974"/>
    </source>
</evidence>
<dbReference type="GO" id="GO:0047091">
    <property type="term" value="F:L-lysine 6-monooxygenase (NADPH) activity"/>
    <property type="evidence" value="ECO:0007669"/>
    <property type="project" value="UniProtKB-EC"/>
</dbReference>
<dbReference type="EC" id="1.14.13.59" evidence="4"/>
<dbReference type="Pfam" id="PF13434">
    <property type="entry name" value="Lys_Orn_oxgnase"/>
    <property type="match status" value="1"/>
</dbReference>
<evidence type="ECO:0000256" key="12">
    <source>
        <dbReference type="ARBA" id="ARBA00031158"/>
    </source>
</evidence>
<keyword evidence="7" id="KW-0274">FAD</keyword>